<dbReference type="SUPFAM" id="SSF48403">
    <property type="entry name" value="Ankyrin repeat"/>
    <property type="match status" value="1"/>
</dbReference>
<sequence length="737" mass="84101">MAGNSENTQGILVIYEEAAEEWARYLKSIFKHVILEDRILLYDLEAASIHHSEVPFLCSYRCKVLIISNGLLRCLNLKKRHFLDEILQPPERVVFLLCGIEDPTLIYQILNIDKNNRLITTDQGPEDYLAVIADIIQQGPHDLLSLDLERNLRLDDRSVEIEEVTKMEGRPEVLVLPKRIPCECPGEMFIILRDDVPEDSVVIEFITEKKWIRIEPDFWNQKVRFIKALDFPAGFVNVNIYCGGDIKAAVQIEYYSTVGEIEQMLQKVADPIAFVCQAFKFSAAEKMDNVLTLLLKSSIISHDIPNEVMDHDQETDSQLEELPTLLHCAAKFGLKKLAVLLLQDPKAIQACRITNKYGENPVCVAEKYGQKEIWNILKELPTNEDENISDEKEKEVKAEDDVYVIMMSSDSHSSGLGRPSIEAPPGACLKIQKNKGVNADAELKEDNEEGMVEKEENKLEENTYHLRDNCCSLYDNILQDAPEAKSYSEGPPLPPRNQSLARKHNELFYLYSAWKTVEGQMENKEADGEPKIDDYSDEIYVEDPYTTALVDDGVYDTIIDNEAKQRRKNGKSFILNRPPAPAPRPLSVAVKEESTSYIAQVFQQKVTRTQAGNEKLLNAVRKPDKIYEEKVTYTTVKPNIPLGQEELILLQQQIKRGNSSMDEVEKLKHWQIDTSKLDAIQQEKIHQLRDSILRKRPEVTKMYDRITFIHNSDVSIRRGQDSLGGEGTVYTKLFGNQ</sequence>
<dbReference type="InterPro" id="IPR017893">
    <property type="entry name" value="DBB_domain"/>
</dbReference>
<protein>
    <recommendedName>
        <fullName evidence="7">B-cell scaffold protein with ankyrin repeats</fullName>
    </recommendedName>
</protein>
<comment type="subunit">
    <text evidence="6">Interacts with LYN, ITPR1 and ITPR2.</text>
</comment>
<keyword evidence="3" id="KW-0075">B-cell activation</keyword>
<dbReference type="GO" id="GO:0051246">
    <property type="term" value="P:regulation of protein metabolic process"/>
    <property type="evidence" value="ECO:0007669"/>
    <property type="project" value="UniProtKB-ARBA"/>
</dbReference>
<dbReference type="SMART" id="SM01282">
    <property type="entry name" value="DBB"/>
    <property type="match status" value="1"/>
</dbReference>
<evidence type="ECO:0000256" key="5">
    <source>
        <dbReference type="ARBA" id="ARBA00054773"/>
    </source>
</evidence>
<dbReference type="PROSITE" id="PS51376">
    <property type="entry name" value="DBB"/>
    <property type="match status" value="1"/>
</dbReference>
<dbReference type="GO" id="GO:0050869">
    <property type="term" value="P:negative regulation of B cell activation"/>
    <property type="evidence" value="ECO:0007669"/>
    <property type="project" value="TreeGrafter"/>
</dbReference>
<dbReference type="FunFam" id="3.40.50.10140:FF:000017">
    <property type="entry name" value="B cell scaffold protein with ankyrin repeats 1"/>
    <property type="match status" value="1"/>
</dbReference>
<dbReference type="PANTHER" id="PTHR16267:SF13">
    <property type="entry name" value="B-CELL SCAFFOLD PROTEIN WITH ANKYRIN REPEATS"/>
    <property type="match status" value="1"/>
</dbReference>
<dbReference type="InterPro" id="IPR036770">
    <property type="entry name" value="Ankyrin_rpt-contain_sf"/>
</dbReference>
<dbReference type="InterPro" id="IPR035897">
    <property type="entry name" value="Toll_tir_struct_dom_sf"/>
</dbReference>
<evidence type="ECO:0000256" key="1">
    <source>
        <dbReference type="ARBA" id="ARBA00022553"/>
    </source>
</evidence>
<dbReference type="GO" id="GO:1990782">
    <property type="term" value="F:protein tyrosine kinase binding"/>
    <property type="evidence" value="ECO:0007669"/>
    <property type="project" value="TreeGrafter"/>
</dbReference>
<evidence type="ECO:0000256" key="4">
    <source>
        <dbReference type="ARBA" id="ARBA00023043"/>
    </source>
</evidence>
<evidence type="ECO:0000256" key="6">
    <source>
        <dbReference type="ARBA" id="ARBA00065779"/>
    </source>
</evidence>
<dbReference type="InterPro" id="IPR052446">
    <property type="entry name" value="B-cell_PI3K-Signaling_Adptrs"/>
</dbReference>
<dbReference type="RefSeq" id="XP_025029233.1">
    <property type="nucleotide sequence ID" value="XM_025173465.1"/>
</dbReference>
<dbReference type="AlphaFoldDB" id="A0A9F5J3W5"/>
<keyword evidence="2" id="KW-0677">Repeat</keyword>
<dbReference type="GO" id="GO:0005102">
    <property type="term" value="F:signaling receptor binding"/>
    <property type="evidence" value="ECO:0007669"/>
    <property type="project" value="TreeGrafter"/>
</dbReference>
<dbReference type="InterPro" id="IPR041340">
    <property type="entry name" value="PIK3AP1_TIR"/>
</dbReference>
<evidence type="ECO:0000313" key="10">
    <source>
        <dbReference type="RefSeq" id="XP_025029233.1"/>
    </source>
</evidence>
<dbReference type="GO" id="GO:0007165">
    <property type="term" value="P:signal transduction"/>
    <property type="evidence" value="ECO:0007669"/>
    <property type="project" value="UniProtKB-ARBA"/>
</dbReference>
<dbReference type="Proteomes" id="UP000695026">
    <property type="component" value="Unplaced"/>
</dbReference>
<dbReference type="Pfam" id="PF18567">
    <property type="entry name" value="TIR_3"/>
    <property type="match status" value="1"/>
</dbReference>
<dbReference type="PANTHER" id="PTHR16267">
    <property type="entry name" value="BANK1/PIK3AP1 FAMILY MEMBER"/>
    <property type="match status" value="1"/>
</dbReference>
<organism evidence="9 10">
    <name type="scientific">Python bivittatus</name>
    <name type="common">Burmese python</name>
    <name type="synonym">Python molurus bivittatus</name>
    <dbReference type="NCBI Taxonomy" id="176946"/>
    <lineage>
        <taxon>Eukaryota</taxon>
        <taxon>Metazoa</taxon>
        <taxon>Chordata</taxon>
        <taxon>Craniata</taxon>
        <taxon>Vertebrata</taxon>
        <taxon>Euteleostomi</taxon>
        <taxon>Lepidosauria</taxon>
        <taxon>Squamata</taxon>
        <taxon>Bifurcata</taxon>
        <taxon>Unidentata</taxon>
        <taxon>Episquamata</taxon>
        <taxon>Toxicofera</taxon>
        <taxon>Serpentes</taxon>
        <taxon>Henophidia</taxon>
        <taxon>Pythonidae</taxon>
        <taxon>Python</taxon>
    </lineage>
</organism>
<evidence type="ECO:0000256" key="7">
    <source>
        <dbReference type="ARBA" id="ARBA00069696"/>
    </source>
</evidence>
<feature type="non-terminal residue" evidence="10">
    <location>
        <position position="737"/>
    </location>
</feature>
<dbReference type="OMA" id="MCQALQA"/>
<keyword evidence="4" id="KW-0040">ANK repeat</keyword>
<keyword evidence="9" id="KW-1185">Reference proteome</keyword>
<dbReference type="GeneID" id="103061004"/>
<proteinExistence type="predicted"/>
<dbReference type="Pfam" id="PF14545">
    <property type="entry name" value="DBB"/>
    <property type="match status" value="1"/>
</dbReference>
<dbReference type="KEGG" id="pbi:103061004"/>
<dbReference type="GO" id="GO:0051898">
    <property type="term" value="P:negative regulation of phosphatidylinositol 3-kinase/protein kinase B signal transduction"/>
    <property type="evidence" value="ECO:0007669"/>
    <property type="project" value="TreeGrafter"/>
</dbReference>
<evidence type="ECO:0000256" key="2">
    <source>
        <dbReference type="ARBA" id="ARBA00022737"/>
    </source>
</evidence>
<dbReference type="CTD" id="55024"/>
<accession>A0A9F5J3W5</accession>
<comment type="function">
    <text evidence="5">Involved in B-cell receptor (BCR)-induced Ca(2+) mobilization from intracellular stores. Promotes Lyn-mediated phosphorylation of IP3 receptors 1 and 2.</text>
</comment>
<evidence type="ECO:0000313" key="9">
    <source>
        <dbReference type="Proteomes" id="UP000695026"/>
    </source>
</evidence>
<evidence type="ECO:0000259" key="8">
    <source>
        <dbReference type="PROSITE" id="PS51376"/>
    </source>
</evidence>
<reference evidence="10" key="1">
    <citation type="submission" date="2025-08" db="UniProtKB">
        <authorList>
            <consortium name="RefSeq"/>
        </authorList>
    </citation>
    <scope>IDENTIFICATION</scope>
    <source>
        <tissue evidence="10">Liver</tissue>
    </source>
</reference>
<name>A0A9F5J3W5_PYTBI</name>
<evidence type="ECO:0000256" key="3">
    <source>
        <dbReference type="ARBA" id="ARBA00022936"/>
    </source>
</evidence>
<gene>
    <name evidence="10" type="primary">BANK1</name>
</gene>
<dbReference type="Gene3D" id="3.40.50.10140">
    <property type="entry name" value="Toll/interleukin-1 receptor homology (TIR) domain"/>
    <property type="match status" value="1"/>
</dbReference>
<keyword evidence="1" id="KW-0597">Phosphoprotein</keyword>
<dbReference type="OrthoDB" id="8192811at2759"/>
<dbReference type="GO" id="GO:0042113">
    <property type="term" value="P:B cell activation"/>
    <property type="evidence" value="ECO:0007669"/>
    <property type="project" value="UniProtKB-KW"/>
</dbReference>
<feature type="domain" description="DBB" evidence="8">
    <location>
        <begin position="175"/>
        <end position="307"/>
    </location>
</feature>
<dbReference type="Gene3D" id="1.25.40.20">
    <property type="entry name" value="Ankyrin repeat-containing domain"/>
    <property type="match status" value="1"/>
</dbReference>